<protein>
    <submittedName>
        <fullName evidence="2">Uncharacterized protein</fullName>
    </submittedName>
</protein>
<evidence type="ECO:0000313" key="2">
    <source>
        <dbReference type="EMBL" id="GBP73838.1"/>
    </source>
</evidence>
<evidence type="ECO:0000313" key="3">
    <source>
        <dbReference type="Proteomes" id="UP000299102"/>
    </source>
</evidence>
<feature type="region of interest" description="Disordered" evidence="1">
    <location>
        <begin position="67"/>
        <end position="99"/>
    </location>
</feature>
<proteinExistence type="predicted"/>
<accession>A0A4C1YCU3</accession>
<dbReference type="Proteomes" id="UP000299102">
    <property type="component" value="Unassembled WGS sequence"/>
</dbReference>
<organism evidence="2 3">
    <name type="scientific">Eumeta variegata</name>
    <name type="common">Bagworm moth</name>
    <name type="synonym">Eumeta japonica</name>
    <dbReference type="NCBI Taxonomy" id="151549"/>
    <lineage>
        <taxon>Eukaryota</taxon>
        <taxon>Metazoa</taxon>
        <taxon>Ecdysozoa</taxon>
        <taxon>Arthropoda</taxon>
        <taxon>Hexapoda</taxon>
        <taxon>Insecta</taxon>
        <taxon>Pterygota</taxon>
        <taxon>Neoptera</taxon>
        <taxon>Endopterygota</taxon>
        <taxon>Lepidoptera</taxon>
        <taxon>Glossata</taxon>
        <taxon>Ditrysia</taxon>
        <taxon>Tineoidea</taxon>
        <taxon>Psychidae</taxon>
        <taxon>Oiketicinae</taxon>
        <taxon>Eumeta</taxon>
    </lineage>
</organism>
<feature type="compositionally biased region" description="Gly residues" evidence="1">
    <location>
        <begin position="74"/>
        <end position="83"/>
    </location>
</feature>
<comment type="caution">
    <text evidence="2">The sequence shown here is derived from an EMBL/GenBank/DDBJ whole genome shotgun (WGS) entry which is preliminary data.</text>
</comment>
<evidence type="ECO:0000256" key="1">
    <source>
        <dbReference type="SAM" id="MobiDB-lite"/>
    </source>
</evidence>
<feature type="region of interest" description="Disordered" evidence="1">
    <location>
        <begin position="1"/>
        <end position="25"/>
    </location>
</feature>
<feature type="compositionally biased region" description="Polar residues" evidence="1">
    <location>
        <begin position="90"/>
        <end position="99"/>
    </location>
</feature>
<reference evidence="2 3" key="1">
    <citation type="journal article" date="2019" name="Commun. Biol.">
        <title>The bagworm genome reveals a unique fibroin gene that provides high tensile strength.</title>
        <authorList>
            <person name="Kono N."/>
            <person name="Nakamura H."/>
            <person name="Ohtoshi R."/>
            <person name="Tomita M."/>
            <person name="Numata K."/>
            <person name="Arakawa K."/>
        </authorList>
    </citation>
    <scope>NUCLEOTIDE SEQUENCE [LARGE SCALE GENOMIC DNA]</scope>
</reference>
<dbReference type="AlphaFoldDB" id="A0A4C1YCU3"/>
<dbReference type="EMBL" id="BGZK01001188">
    <property type="protein sequence ID" value="GBP73838.1"/>
    <property type="molecule type" value="Genomic_DNA"/>
</dbReference>
<name>A0A4C1YCU3_EUMVA</name>
<keyword evidence="3" id="KW-1185">Reference proteome</keyword>
<sequence>MTAVSGPPLSLRQREGQSPSNSVKKIVGMGASGVGHCKSKTTETASAPHKQRLLNYHIKTFHLTRASSDDKAAVGGGGAGAGRGRPILTSGASIGARST</sequence>
<gene>
    <name evidence="2" type="ORF">EVAR_86358_1</name>
</gene>